<comment type="caution">
    <text evidence="1">The sequence shown here is derived from an EMBL/GenBank/DDBJ whole genome shotgun (WGS) entry which is preliminary data.</text>
</comment>
<evidence type="ECO:0000313" key="2">
    <source>
        <dbReference type="Proteomes" id="UP000036850"/>
    </source>
</evidence>
<evidence type="ECO:0000313" key="1">
    <source>
        <dbReference type="EMBL" id="KNC65737.1"/>
    </source>
</evidence>
<dbReference type="EMBL" id="LFZX01000236">
    <property type="protein sequence ID" value="KNC65737.1"/>
    <property type="molecule type" value="Genomic_DNA"/>
</dbReference>
<sequence>MSYAGSVTFTLTPDEGFSIDAVEGCEGSLKGNLYTTKPITEACQVSAKFVRAVYPVTALASKGGL</sequence>
<protein>
    <submittedName>
        <fullName evidence="1">Uncharacterized protein</fullName>
    </submittedName>
</protein>
<proteinExistence type="predicted"/>
<dbReference type="AlphaFoldDB" id="A0A0L0EMP3"/>
<dbReference type="PATRIC" id="fig|43658.6.peg.3621"/>
<reference evidence="2" key="1">
    <citation type="submission" date="2015-07" db="EMBL/GenBank/DDBJ databases">
        <title>Draft genome sequence of a Pseudoalteromonas rubra strain, OCN096, isolated from Kaneohe Bay, Oahu, Hawaii.</title>
        <authorList>
            <person name="Beurmann S."/>
            <person name="Ushijima B."/>
            <person name="Belcaid M."/>
            <person name="Callahan S.M."/>
            <person name="Aeby G.S."/>
        </authorList>
    </citation>
    <scope>NUCLEOTIDE SEQUENCE [LARGE SCALE GENOMIC DNA]</scope>
    <source>
        <strain evidence="2">OCN096</strain>
    </source>
</reference>
<gene>
    <name evidence="1" type="ORF">AC626_21295</name>
</gene>
<name>A0A0L0EMP3_9GAMM</name>
<dbReference type="OrthoDB" id="199120at2"/>
<dbReference type="Proteomes" id="UP000036850">
    <property type="component" value="Unassembled WGS sequence"/>
</dbReference>
<accession>A0A0L0EMP3</accession>
<organism evidence="1 2">
    <name type="scientific">Pseudoalteromonas rubra</name>
    <dbReference type="NCBI Taxonomy" id="43658"/>
    <lineage>
        <taxon>Bacteria</taxon>
        <taxon>Pseudomonadati</taxon>
        <taxon>Pseudomonadota</taxon>
        <taxon>Gammaproteobacteria</taxon>
        <taxon>Alteromonadales</taxon>
        <taxon>Pseudoalteromonadaceae</taxon>
        <taxon>Pseudoalteromonas</taxon>
    </lineage>
</organism>